<organism evidence="2 3">
    <name type="scientific">Chlamydomonas eustigma</name>
    <dbReference type="NCBI Taxonomy" id="1157962"/>
    <lineage>
        <taxon>Eukaryota</taxon>
        <taxon>Viridiplantae</taxon>
        <taxon>Chlorophyta</taxon>
        <taxon>core chlorophytes</taxon>
        <taxon>Chlorophyceae</taxon>
        <taxon>CS clade</taxon>
        <taxon>Chlamydomonadales</taxon>
        <taxon>Chlamydomonadaceae</taxon>
        <taxon>Chlamydomonas</taxon>
    </lineage>
</organism>
<dbReference type="Proteomes" id="UP000232323">
    <property type="component" value="Unassembled WGS sequence"/>
</dbReference>
<accession>A0A250X4U7</accession>
<feature type="compositionally biased region" description="Basic and acidic residues" evidence="1">
    <location>
        <begin position="900"/>
        <end position="916"/>
    </location>
</feature>
<dbReference type="AlphaFoldDB" id="A0A250X4U7"/>
<dbReference type="EMBL" id="BEGY01000028">
    <property type="protein sequence ID" value="GAX77912.1"/>
    <property type="molecule type" value="Genomic_DNA"/>
</dbReference>
<protein>
    <submittedName>
        <fullName evidence="2">Uncharacterized protein</fullName>
    </submittedName>
</protein>
<evidence type="ECO:0000256" key="1">
    <source>
        <dbReference type="SAM" id="MobiDB-lite"/>
    </source>
</evidence>
<feature type="compositionally biased region" description="Polar residues" evidence="1">
    <location>
        <begin position="882"/>
        <end position="895"/>
    </location>
</feature>
<sequence length="979" mass="107405">MLSYANRNAEKTARGALFCLDQRRKKLSLPTLNQIPYEVSLLLKGPGARGHFLTYAFRHALDAFHAPWTRLHTRPSYNTGHPSATSHHQSVKCSTRNGNVSKRSKSKKGGSVISSNTESTIEMEVPPHPEDNADCSPTDGMQHEHDQDANLSRRQMTSKCETVYKRKVRNLKSVLKLGGITAETYEDELKKERAIYLAHRTHVKLHLSLPAELSMESSTPGLNRILSSSSASPDLLAGVATSSATTHQLHVDWTARRKLVQYECRKIANRRAGRMRLLNTRLAEGDITSAQYGAAAAESQTMADNEMAQLQSEELPVTPATTTNPLLLKSTLPRFLKPWRHLFMGILSQHSTATATAEETRTVISPAIIQRCKDAMIRKSGRMHTLNSSLKHGNITKEQFVRCVAHNAELLEFEMKQIAAGKVHIERAVPSPALAPFFAKQRTHLPASGSSTGWDSAPVMGADANAVKTRQGSRLRKKRLNIEQHGFEAASADSQIQGASSRTSASSQYPDEDTTPGSSFLIKSAKVRRGELVVEKRKKRGRPAGKRNKLPRCLATDTSEVAMQQRGWTTSLKQDDEAALEASQIALKVRGGEVLGNQGKERFSREGRDSNYSNCNPHGFREGRDSNCNPHESSGSVTLTANDCLSKGGKPEVSGLSLLSTEAQAVAQKVLSTFCQLQQEVQLIEEALERESSSSLWLAVGGFEGAPCNEAFEARASEPAGDTYIQALRRLNNSYIVGGQEGANSIQAPSDFDDSARGNTTSSTDTNCRPYGMRDTPMGQREVLEQHLMHSREVMRQAQELLHSLGVKTSNMHFYKARSGSESAGLEDMPQSELPLVLLPSDDYCVLPHSGRNVLERKHPGASASAVVVQKPVCDSDEISLGSMNSPEKSQQQGYYGSDVETHGLGDQRVNDEDVVHGGTSSNSMGHSSFEMNSVDFTHLKGAQPHHSQLMRPLLTNGQGVEFEQMLRLTSMNRDFLGP</sequence>
<feature type="compositionally biased region" description="Polar residues" evidence="1">
    <location>
        <begin position="757"/>
        <end position="767"/>
    </location>
</feature>
<gene>
    <name evidence="2" type="ORF">CEUSTIGMA_g5354.t1</name>
</gene>
<evidence type="ECO:0000313" key="3">
    <source>
        <dbReference type="Proteomes" id="UP000232323"/>
    </source>
</evidence>
<feature type="region of interest" description="Disordered" evidence="1">
    <location>
        <begin position="487"/>
        <end position="518"/>
    </location>
</feature>
<feature type="region of interest" description="Disordered" evidence="1">
    <location>
        <begin position="75"/>
        <end position="157"/>
    </location>
</feature>
<reference evidence="2 3" key="1">
    <citation type="submission" date="2017-08" db="EMBL/GenBank/DDBJ databases">
        <title>Acidophilic green algal genome provides insights into adaptation to an acidic environment.</title>
        <authorList>
            <person name="Hirooka S."/>
            <person name="Hirose Y."/>
            <person name="Kanesaki Y."/>
            <person name="Higuchi S."/>
            <person name="Fujiwara T."/>
            <person name="Onuma R."/>
            <person name="Era A."/>
            <person name="Ohbayashi R."/>
            <person name="Uzuka A."/>
            <person name="Nozaki H."/>
            <person name="Yoshikawa H."/>
            <person name="Miyagishima S.Y."/>
        </authorList>
    </citation>
    <scope>NUCLEOTIDE SEQUENCE [LARGE SCALE GENOMIC DNA]</scope>
    <source>
        <strain evidence="2 3">NIES-2499</strain>
    </source>
</reference>
<feature type="compositionally biased region" description="Polar residues" evidence="1">
    <location>
        <begin position="492"/>
        <end position="509"/>
    </location>
</feature>
<feature type="region of interest" description="Disordered" evidence="1">
    <location>
        <begin position="742"/>
        <end position="774"/>
    </location>
</feature>
<evidence type="ECO:0000313" key="2">
    <source>
        <dbReference type="EMBL" id="GAX77912.1"/>
    </source>
</evidence>
<feature type="compositionally biased region" description="Polar residues" evidence="1">
    <location>
        <begin position="919"/>
        <end position="930"/>
    </location>
</feature>
<feature type="compositionally biased region" description="Polar residues" evidence="1">
    <location>
        <begin position="75"/>
        <end position="95"/>
    </location>
</feature>
<comment type="caution">
    <text evidence="2">The sequence shown here is derived from an EMBL/GenBank/DDBJ whole genome shotgun (WGS) entry which is preliminary data.</text>
</comment>
<proteinExistence type="predicted"/>
<feature type="region of interest" description="Disordered" evidence="1">
    <location>
        <begin position="878"/>
        <end position="930"/>
    </location>
</feature>
<keyword evidence="3" id="KW-1185">Reference proteome</keyword>
<name>A0A250X4U7_9CHLO</name>